<dbReference type="KEGG" id="ome:OLMES_5384"/>
<dbReference type="EMBL" id="CP021425">
    <property type="protein sequence ID" value="ARU59364.1"/>
    <property type="molecule type" value="Genomic_DNA"/>
</dbReference>
<gene>
    <name evidence="1" type="ORF">OLMES_5384</name>
</gene>
<proteinExistence type="predicted"/>
<dbReference type="Proteomes" id="UP000196027">
    <property type="component" value="Chromosome"/>
</dbReference>
<organism evidence="1 2">
    <name type="scientific">Oleiphilus messinensis</name>
    <dbReference type="NCBI Taxonomy" id="141451"/>
    <lineage>
        <taxon>Bacteria</taxon>
        <taxon>Pseudomonadati</taxon>
        <taxon>Pseudomonadota</taxon>
        <taxon>Gammaproteobacteria</taxon>
        <taxon>Oceanospirillales</taxon>
        <taxon>Oleiphilaceae</taxon>
        <taxon>Oleiphilus</taxon>
    </lineage>
</organism>
<evidence type="ECO:0000313" key="1">
    <source>
        <dbReference type="EMBL" id="ARU59364.1"/>
    </source>
</evidence>
<protein>
    <submittedName>
        <fullName evidence="1">Polyketide cyclase/dehydrase and lipid transport</fullName>
    </submittedName>
</protein>
<dbReference type="Gene3D" id="3.30.530.20">
    <property type="match status" value="1"/>
</dbReference>
<dbReference type="AlphaFoldDB" id="A0A1Y0IIZ1"/>
<dbReference type="SUPFAM" id="SSF55961">
    <property type="entry name" value="Bet v1-like"/>
    <property type="match status" value="1"/>
</dbReference>
<evidence type="ECO:0000313" key="2">
    <source>
        <dbReference type="Proteomes" id="UP000196027"/>
    </source>
</evidence>
<keyword evidence="2" id="KW-1185">Reference proteome</keyword>
<sequence>MQNIKFRQIFNAPVEQVFNALCDHENFGRLMGAKIERIVDGKAGYPNGLHSVRRIAPLPLLSFEETVISYEPNSLMEYKISKGTPLKNHKGRMQFSETEGKTVLDYQIEFDTKYPIPMMGFMLKNTLEILLGRAVKKLARSYL</sequence>
<dbReference type="InterPro" id="IPR019587">
    <property type="entry name" value="Polyketide_cyclase/dehydratase"/>
</dbReference>
<dbReference type="CDD" id="cd07821">
    <property type="entry name" value="PYR_PYL_RCAR_like"/>
    <property type="match status" value="1"/>
</dbReference>
<accession>A0A1Y0IIZ1</accession>
<name>A0A1Y0IIZ1_9GAMM</name>
<reference evidence="1 2" key="1">
    <citation type="submission" date="2017-05" db="EMBL/GenBank/DDBJ databases">
        <title>Genomic insights into alkan degradation activity of Oleiphilus messinensis.</title>
        <authorList>
            <person name="Kozyavkin S.A."/>
            <person name="Slesarev A.I."/>
            <person name="Golyshin P.N."/>
            <person name="Korzhenkov A."/>
            <person name="Golyshina O.N."/>
            <person name="Toshchakov S.V."/>
        </authorList>
    </citation>
    <scope>NUCLEOTIDE SEQUENCE [LARGE SCALE GENOMIC DNA]</scope>
    <source>
        <strain evidence="1 2">ME102</strain>
    </source>
</reference>
<dbReference type="InterPro" id="IPR023393">
    <property type="entry name" value="START-like_dom_sf"/>
</dbReference>
<dbReference type="Pfam" id="PF10604">
    <property type="entry name" value="Polyketide_cyc2"/>
    <property type="match status" value="1"/>
</dbReference>